<gene>
    <name evidence="2" type="ORF">CCACVL1_20479</name>
</gene>
<dbReference type="AlphaFoldDB" id="A0A1R3HB06"/>
<feature type="compositionally biased region" description="Basic and acidic residues" evidence="1">
    <location>
        <begin position="23"/>
        <end position="33"/>
    </location>
</feature>
<dbReference type="Proteomes" id="UP000188268">
    <property type="component" value="Unassembled WGS sequence"/>
</dbReference>
<dbReference type="Gramene" id="OMO67517">
    <property type="protein sequence ID" value="OMO67517"/>
    <property type="gene ID" value="CCACVL1_20479"/>
</dbReference>
<evidence type="ECO:0000313" key="3">
    <source>
        <dbReference type="Proteomes" id="UP000188268"/>
    </source>
</evidence>
<sequence>MQILLKAKKEIPAWTSSAPPDLDEQKYDQGSKS</sequence>
<dbReference type="EMBL" id="AWWV01012399">
    <property type="protein sequence ID" value="OMO67517.1"/>
    <property type="molecule type" value="Genomic_DNA"/>
</dbReference>
<protein>
    <submittedName>
        <fullName evidence="2">Uncharacterized protein</fullName>
    </submittedName>
</protein>
<keyword evidence="3" id="KW-1185">Reference proteome</keyword>
<evidence type="ECO:0000256" key="1">
    <source>
        <dbReference type="SAM" id="MobiDB-lite"/>
    </source>
</evidence>
<accession>A0A1R3HB06</accession>
<comment type="caution">
    <text evidence="2">The sequence shown here is derived from an EMBL/GenBank/DDBJ whole genome shotgun (WGS) entry which is preliminary data.</text>
</comment>
<proteinExistence type="predicted"/>
<feature type="region of interest" description="Disordered" evidence="1">
    <location>
        <begin position="14"/>
        <end position="33"/>
    </location>
</feature>
<organism evidence="2 3">
    <name type="scientific">Corchorus capsularis</name>
    <name type="common">Jute</name>
    <dbReference type="NCBI Taxonomy" id="210143"/>
    <lineage>
        <taxon>Eukaryota</taxon>
        <taxon>Viridiplantae</taxon>
        <taxon>Streptophyta</taxon>
        <taxon>Embryophyta</taxon>
        <taxon>Tracheophyta</taxon>
        <taxon>Spermatophyta</taxon>
        <taxon>Magnoliopsida</taxon>
        <taxon>eudicotyledons</taxon>
        <taxon>Gunneridae</taxon>
        <taxon>Pentapetalae</taxon>
        <taxon>rosids</taxon>
        <taxon>malvids</taxon>
        <taxon>Malvales</taxon>
        <taxon>Malvaceae</taxon>
        <taxon>Grewioideae</taxon>
        <taxon>Apeibeae</taxon>
        <taxon>Corchorus</taxon>
    </lineage>
</organism>
<evidence type="ECO:0000313" key="2">
    <source>
        <dbReference type="EMBL" id="OMO67517.1"/>
    </source>
</evidence>
<reference evidence="2 3" key="1">
    <citation type="submission" date="2013-09" db="EMBL/GenBank/DDBJ databases">
        <title>Corchorus capsularis genome sequencing.</title>
        <authorList>
            <person name="Alam M."/>
            <person name="Haque M.S."/>
            <person name="Islam M.S."/>
            <person name="Emdad E.M."/>
            <person name="Islam M.M."/>
            <person name="Ahmed B."/>
            <person name="Halim A."/>
            <person name="Hossen Q.M.M."/>
            <person name="Hossain M.Z."/>
            <person name="Ahmed R."/>
            <person name="Khan M.M."/>
            <person name="Islam R."/>
            <person name="Rashid M.M."/>
            <person name="Khan S.A."/>
            <person name="Rahman M.S."/>
            <person name="Alam M."/>
        </authorList>
    </citation>
    <scope>NUCLEOTIDE SEQUENCE [LARGE SCALE GENOMIC DNA]</scope>
    <source>
        <strain evidence="3">cv. CVL-1</strain>
        <tissue evidence="2">Whole seedling</tissue>
    </source>
</reference>
<name>A0A1R3HB06_COCAP</name>